<dbReference type="Pfam" id="PF01177">
    <property type="entry name" value="Asp_Glu_race"/>
    <property type="match status" value="1"/>
</dbReference>
<keyword evidence="6 8" id="KW-0961">Cell wall biogenesis/degradation</keyword>
<sequence length="269" mass="30049">MNSSAPIGIFDSGVGGLTVMRKLIQIMPEENIVYFGDTARVPYGNKSKETVLRYTRQIIRFLETKQVKAIVIACNTASAYALHEVEKELPIPILGVIQPGAIAAVESSRNQRIGVIGTYATIASRAYESSIKKINPQIEVFNKACPLFVPFVEEGMLEDVLTDGIIVRYLEELRNSNIDTLMLGCTHYPLLRSSIEKFMGSGVTCVDPSEVTSLEVKKILQAKNLLNTQNQHPKYEFYVSDSAQKMVEFANMIMPFQIENVQTIQIESY</sequence>
<dbReference type="EC" id="5.1.1.3" evidence="2 8"/>
<dbReference type="HAMAP" id="MF_00258">
    <property type="entry name" value="Glu_racemase"/>
    <property type="match status" value="1"/>
</dbReference>
<feature type="binding site" evidence="8">
    <location>
        <begin position="186"/>
        <end position="187"/>
    </location>
    <ligand>
        <name>substrate</name>
    </ligand>
</feature>
<feature type="binding site" evidence="8">
    <location>
        <begin position="11"/>
        <end position="12"/>
    </location>
    <ligand>
        <name>substrate</name>
    </ligand>
</feature>
<dbReference type="InterPro" id="IPR001920">
    <property type="entry name" value="Asp/Glu_race"/>
</dbReference>
<evidence type="ECO:0000313" key="9">
    <source>
        <dbReference type="EMBL" id="GAP39618.1"/>
    </source>
</evidence>
<dbReference type="AlphaFoldDB" id="A0A0K8PAD5"/>
<name>A0A0K8PAD5_9CHLR</name>
<dbReference type="SUPFAM" id="SSF53681">
    <property type="entry name" value="Aspartate/glutamate racemase"/>
    <property type="match status" value="2"/>
</dbReference>
<dbReference type="NCBIfam" id="TIGR00067">
    <property type="entry name" value="glut_race"/>
    <property type="match status" value="1"/>
</dbReference>
<dbReference type="PANTHER" id="PTHR21198:SF2">
    <property type="entry name" value="GLUTAMATE RACEMASE"/>
    <property type="match status" value="1"/>
</dbReference>
<dbReference type="GO" id="GO:0071555">
    <property type="term" value="P:cell wall organization"/>
    <property type="evidence" value="ECO:0007669"/>
    <property type="project" value="UniProtKB-KW"/>
</dbReference>
<evidence type="ECO:0000256" key="3">
    <source>
        <dbReference type="ARBA" id="ARBA00022960"/>
    </source>
</evidence>
<gene>
    <name evidence="8" type="primary">murI</name>
    <name evidence="9" type="ORF">ATC1_12150</name>
</gene>
<feature type="active site" description="Proton donor/acceptor" evidence="8">
    <location>
        <position position="185"/>
    </location>
</feature>
<dbReference type="InterPro" id="IPR018187">
    <property type="entry name" value="Asp/Glu_racemase_AS_1"/>
</dbReference>
<dbReference type="InterPro" id="IPR004391">
    <property type="entry name" value="Glu_race"/>
</dbReference>
<dbReference type="OrthoDB" id="9801055at2"/>
<feature type="active site" description="Proton donor/acceptor" evidence="8">
    <location>
        <position position="74"/>
    </location>
</feature>
<dbReference type="InterPro" id="IPR033134">
    <property type="entry name" value="Asp/Glu_racemase_AS_2"/>
</dbReference>
<dbReference type="UniPathway" id="UPA00219"/>
<dbReference type="STRING" id="1678840.ATC1_12150"/>
<dbReference type="PROSITE" id="PS00923">
    <property type="entry name" value="ASP_GLU_RACEMASE_1"/>
    <property type="match status" value="1"/>
</dbReference>
<dbReference type="GO" id="GO:0009252">
    <property type="term" value="P:peptidoglycan biosynthetic process"/>
    <property type="evidence" value="ECO:0007669"/>
    <property type="project" value="UniProtKB-UniRule"/>
</dbReference>
<dbReference type="InterPro" id="IPR015942">
    <property type="entry name" value="Asp/Glu/hydantoin_racemase"/>
</dbReference>
<dbReference type="EMBL" id="DF968180">
    <property type="protein sequence ID" value="GAP39618.1"/>
    <property type="molecule type" value="Genomic_DNA"/>
</dbReference>
<evidence type="ECO:0000256" key="8">
    <source>
        <dbReference type="HAMAP-Rule" id="MF_00258"/>
    </source>
</evidence>
<evidence type="ECO:0000313" key="10">
    <source>
        <dbReference type="Proteomes" id="UP000053370"/>
    </source>
</evidence>
<feature type="binding site" evidence="8">
    <location>
        <begin position="75"/>
        <end position="76"/>
    </location>
    <ligand>
        <name>substrate</name>
    </ligand>
</feature>
<keyword evidence="3 8" id="KW-0133">Cell shape</keyword>
<reference evidence="9" key="1">
    <citation type="journal article" date="2015" name="Genome Announc.">
        <title>Draft Genome Sequence of Anaerolineae Strain TC1, a Novel Isolate from a Methanogenic Wastewater Treatment System.</title>
        <authorList>
            <person name="Matsuura N."/>
            <person name="Tourlousse D.M."/>
            <person name="Sun L."/>
            <person name="Toyonaga M."/>
            <person name="Kuroda K."/>
            <person name="Ohashi A."/>
            <person name="Cruz R."/>
            <person name="Yamaguchi T."/>
            <person name="Sekiguchi Y."/>
        </authorList>
    </citation>
    <scope>NUCLEOTIDE SEQUENCE [LARGE SCALE GENOMIC DNA]</scope>
    <source>
        <strain evidence="9">TC1</strain>
    </source>
</reference>
<proteinExistence type="inferred from homology"/>
<evidence type="ECO:0000256" key="6">
    <source>
        <dbReference type="ARBA" id="ARBA00023316"/>
    </source>
</evidence>
<evidence type="ECO:0000256" key="5">
    <source>
        <dbReference type="ARBA" id="ARBA00023235"/>
    </source>
</evidence>
<comment type="function">
    <text evidence="8">Provides the (R)-glutamate required for cell wall biosynthesis.</text>
</comment>
<accession>A0A0K8PAD5</accession>
<dbReference type="GO" id="GO:0008360">
    <property type="term" value="P:regulation of cell shape"/>
    <property type="evidence" value="ECO:0007669"/>
    <property type="project" value="UniProtKB-KW"/>
</dbReference>
<feature type="binding site" evidence="8">
    <location>
        <begin position="43"/>
        <end position="44"/>
    </location>
    <ligand>
        <name>substrate</name>
    </ligand>
</feature>
<evidence type="ECO:0000256" key="2">
    <source>
        <dbReference type="ARBA" id="ARBA00013090"/>
    </source>
</evidence>
<dbReference type="Proteomes" id="UP000053370">
    <property type="component" value="Unassembled WGS sequence"/>
</dbReference>
<evidence type="ECO:0000256" key="1">
    <source>
        <dbReference type="ARBA" id="ARBA00001602"/>
    </source>
</evidence>
<dbReference type="PANTHER" id="PTHR21198">
    <property type="entry name" value="GLUTAMATE RACEMASE"/>
    <property type="match status" value="1"/>
</dbReference>
<keyword evidence="5 8" id="KW-0413">Isomerase</keyword>
<evidence type="ECO:0000256" key="4">
    <source>
        <dbReference type="ARBA" id="ARBA00022984"/>
    </source>
</evidence>
<comment type="pathway">
    <text evidence="8">Cell wall biogenesis; peptidoglycan biosynthesis.</text>
</comment>
<dbReference type="Gene3D" id="3.40.50.1860">
    <property type="match status" value="2"/>
</dbReference>
<comment type="catalytic activity">
    <reaction evidence="1 8">
        <text>L-glutamate = D-glutamate</text>
        <dbReference type="Rhea" id="RHEA:12813"/>
        <dbReference type="ChEBI" id="CHEBI:29985"/>
        <dbReference type="ChEBI" id="CHEBI:29986"/>
        <dbReference type="EC" id="5.1.1.3"/>
    </reaction>
</comment>
<comment type="similarity">
    <text evidence="8">Belongs to the aspartate/glutamate racemases family.</text>
</comment>
<organism evidence="9">
    <name type="scientific">Flexilinea flocculi</name>
    <dbReference type="NCBI Taxonomy" id="1678840"/>
    <lineage>
        <taxon>Bacteria</taxon>
        <taxon>Bacillati</taxon>
        <taxon>Chloroflexota</taxon>
        <taxon>Anaerolineae</taxon>
        <taxon>Anaerolineales</taxon>
        <taxon>Anaerolineaceae</taxon>
        <taxon>Flexilinea</taxon>
    </lineage>
</organism>
<dbReference type="FunFam" id="3.40.50.1860:FF:000002">
    <property type="entry name" value="Glutamate racemase"/>
    <property type="match status" value="1"/>
</dbReference>
<dbReference type="RefSeq" id="WP_062278212.1">
    <property type="nucleotide sequence ID" value="NZ_DF968180.1"/>
</dbReference>
<dbReference type="GO" id="GO:0008881">
    <property type="term" value="F:glutamate racemase activity"/>
    <property type="evidence" value="ECO:0007669"/>
    <property type="project" value="UniProtKB-UniRule"/>
</dbReference>
<keyword evidence="4 8" id="KW-0573">Peptidoglycan synthesis</keyword>
<protein>
    <recommendedName>
        <fullName evidence="7 8">Glutamate racemase</fullName>
        <ecNumber evidence="2 8">5.1.1.3</ecNumber>
    </recommendedName>
</protein>
<evidence type="ECO:0000256" key="7">
    <source>
        <dbReference type="ARBA" id="ARBA00070053"/>
    </source>
</evidence>
<keyword evidence="10" id="KW-1185">Reference proteome</keyword>
<dbReference type="PATRIC" id="fig|1678840.3.peg.681"/>
<dbReference type="PROSITE" id="PS00924">
    <property type="entry name" value="ASP_GLU_RACEMASE_2"/>
    <property type="match status" value="1"/>
</dbReference>